<proteinExistence type="predicted"/>
<dbReference type="InterPro" id="IPR027417">
    <property type="entry name" value="P-loop_NTPase"/>
</dbReference>
<dbReference type="RefSeq" id="WP_126610133.1">
    <property type="nucleotide sequence ID" value="NZ_AP025145.1"/>
</dbReference>
<comment type="caution">
    <text evidence="1">The sequence shown here is derived from an EMBL/GenBank/DDBJ whole genome shotgun (WGS) entry which is preliminary data.</text>
</comment>
<dbReference type="Gene3D" id="3.40.50.300">
    <property type="entry name" value="P-loop containing nucleotide triphosphate hydrolases"/>
    <property type="match status" value="1"/>
</dbReference>
<protein>
    <recommendedName>
        <fullName evidence="3">AAA family ATPase</fullName>
    </recommendedName>
</protein>
<dbReference type="AlphaFoldDB" id="A0AAV5NKC2"/>
<evidence type="ECO:0000313" key="2">
    <source>
        <dbReference type="Proteomes" id="UP001156690"/>
    </source>
</evidence>
<dbReference type="EMBL" id="BSNX01000002">
    <property type="protein sequence ID" value="GLQ70834.1"/>
    <property type="molecule type" value="Genomic_DNA"/>
</dbReference>
<dbReference type="Proteomes" id="UP001156690">
    <property type="component" value="Unassembled WGS sequence"/>
</dbReference>
<dbReference type="InterPro" id="IPR052922">
    <property type="entry name" value="Cytidylate_Kinase-2"/>
</dbReference>
<keyword evidence="2" id="KW-1185">Reference proteome</keyword>
<reference evidence="2" key="1">
    <citation type="journal article" date="2019" name="Int. J. Syst. Evol. Microbiol.">
        <title>The Global Catalogue of Microorganisms (GCM) 10K type strain sequencing project: providing services to taxonomists for standard genome sequencing and annotation.</title>
        <authorList>
            <consortium name="The Broad Institute Genomics Platform"/>
            <consortium name="The Broad Institute Genome Sequencing Center for Infectious Disease"/>
            <person name="Wu L."/>
            <person name="Ma J."/>
        </authorList>
    </citation>
    <scope>NUCLEOTIDE SEQUENCE [LARGE SCALE GENOMIC DNA]</scope>
    <source>
        <strain evidence="2">NBRC 15640</strain>
    </source>
</reference>
<organism evidence="1 2">
    <name type="scientific">Vibrio penaeicida</name>
    <dbReference type="NCBI Taxonomy" id="104609"/>
    <lineage>
        <taxon>Bacteria</taxon>
        <taxon>Pseudomonadati</taxon>
        <taxon>Pseudomonadota</taxon>
        <taxon>Gammaproteobacteria</taxon>
        <taxon>Vibrionales</taxon>
        <taxon>Vibrionaceae</taxon>
        <taxon>Vibrio</taxon>
    </lineage>
</organism>
<accession>A0AAV5NKC2</accession>
<evidence type="ECO:0008006" key="3">
    <source>
        <dbReference type="Google" id="ProtNLM"/>
    </source>
</evidence>
<dbReference type="PANTHER" id="PTHR37816">
    <property type="entry name" value="YALI0E33011P"/>
    <property type="match status" value="1"/>
</dbReference>
<name>A0AAV5NKC2_9VIBR</name>
<gene>
    <name evidence="1" type="ORF">GCM10007932_01940</name>
</gene>
<sequence>MRINITGNAGSGKTTLAKALGEALDLPVASLDGVVWKEGWIPASKEERTHGEQGLIEPKSWIIEGVSKAVRENADFIVFLDIPRHICLLRCIKRNLPYLFKSRPELPDNCPEILILPSLLKLIWLFPKRARNVILQSIDKQNGIVIDESTKVDELVAKIILEVTAKRNKTSDFETNSSETQLSSEQT</sequence>
<evidence type="ECO:0000313" key="1">
    <source>
        <dbReference type="EMBL" id="GLQ70834.1"/>
    </source>
</evidence>
<dbReference type="PANTHER" id="PTHR37816:SF3">
    <property type="entry name" value="MODULATES DNA TOPOLOGY"/>
    <property type="match status" value="1"/>
</dbReference>
<dbReference type="SUPFAM" id="SSF52540">
    <property type="entry name" value="P-loop containing nucleoside triphosphate hydrolases"/>
    <property type="match status" value="1"/>
</dbReference>